<dbReference type="GO" id="GO:0000976">
    <property type="term" value="F:transcription cis-regulatory region binding"/>
    <property type="evidence" value="ECO:0007669"/>
    <property type="project" value="TreeGrafter"/>
</dbReference>
<evidence type="ECO:0000313" key="3">
    <source>
        <dbReference type="Proteomes" id="UP000828390"/>
    </source>
</evidence>
<evidence type="ECO:0000259" key="1">
    <source>
        <dbReference type="PROSITE" id="PS51038"/>
    </source>
</evidence>
<sequence length="66" mass="7815">MLSYSLLLPEEMMMSVLWYYRPEHAEGGRRPEHLDNEVFAAKHRDETGVACIEDKGYVLTYNEYCR</sequence>
<dbReference type="Gene3D" id="2.30.30.490">
    <property type="match status" value="1"/>
</dbReference>
<dbReference type="GO" id="GO:0003682">
    <property type="term" value="F:chromatin binding"/>
    <property type="evidence" value="ECO:0007669"/>
    <property type="project" value="InterPro"/>
</dbReference>
<dbReference type="InterPro" id="IPR053032">
    <property type="entry name" value="BAH_domain-containing"/>
</dbReference>
<reference evidence="2" key="1">
    <citation type="journal article" date="2019" name="bioRxiv">
        <title>The Genome of the Zebra Mussel, Dreissena polymorpha: A Resource for Invasive Species Research.</title>
        <authorList>
            <person name="McCartney M.A."/>
            <person name="Auch B."/>
            <person name="Kono T."/>
            <person name="Mallez S."/>
            <person name="Zhang Y."/>
            <person name="Obille A."/>
            <person name="Becker A."/>
            <person name="Abrahante J.E."/>
            <person name="Garbe J."/>
            <person name="Badalamenti J.P."/>
            <person name="Herman A."/>
            <person name="Mangelson H."/>
            <person name="Liachko I."/>
            <person name="Sullivan S."/>
            <person name="Sone E.D."/>
            <person name="Koren S."/>
            <person name="Silverstein K.A.T."/>
            <person name="Beckman K.B."/>
            <person name="Gohl D.M."/>
        </authorList>
    </citation>
    <scope>NUCLEOTIDE SEQUENCE</scope>
    <source>
        <strain evidence="2">Duluth1</strain>
        <tissue evidence="2">Whole animal</tissue>
    </source>
</reference>
<feature type="domain" description="BAH" evidence="1">
    <location>
        <begin position="1"/>
        <end position="66"/>
    </location>
</feature>
<protein>
    <recommendedName>
        <fullName evidence="1">BAH domain-containing protein</fullName>
    </recommendedName>
</protein>
<gene>
    <name evidence="2" type="ORF">DPMN_090258</name>
</gene>
<comment type="caution">
    <text evidence="2">The sequence shown here is derived from an EMBL/GenBank/DDBJ whole genome shotgun (WGS) entry which is preliminary data.</text>
</comment>
<dbReference type="GO" id="GO:0005677">
    <property type="term" value="C:chromatin silencing complex"/>
    <property type="evidence" value="ECO:0007669"/>
    <property type="project" value="TreeGrafter"/>
</dbReference>
<proteinExistence type="predicted"/>
<keyword evidence="3" id="KW-1185">Reference proteome</keyword>
<name>A0A9D4QYW6_DREPO</name>
<dbReference type="InterPro" id="IPR001025">
    <property type="entry name" value="BAH_dom"/>
</dbReference>
<reference evidence="2" key="2">
    <citation type="submission" date="2020-11" db="EMBL/GenBank/DDBJ databases">
        <authorList>
            <person name="McCartney M.A."/>
            <person name="Auch B."/>
            <person name="Kono T."/>
            <person name="Mallez S."/>
            <person name="Becker A."/>
            <person name="Gohl D.M."/>
            <person name="Silverstein K.A.T."/>
            <person name="Koren S."/>
            <person name="Bechman K.B."/>
            <person name="Herman A."/>
            <person name="Abrahante J.E."/>
            <person name="Garbe J."/>
        </authorList>
    </citation>
    <scope>NUCLEOTIDE SEQUENCE</scope>
    <source>
        <strain evidence="2">Duluth1</strain>
        <tissue evidence="2">Whole animal</tissue>
    </source>
</reference>
<dbReference type="GO" id="GO:0045892">
    <property type="term" value="P:negative regulation of DNA-templated transcription"/>
    <property type="evidence" value="ECO:0007669"/>
    <property type="project" value="TreeGrafter"/>
</dbReference>
<dbReference type="GO" id="GO:0031507">
    <property type="term" value="P:heterochromatin formation"/>
    <property type="evidence" value="ECO:0007669"/>
    <property type="project" value="TreeGrafter"/>
</dbReference>
<accession>A0A9D4QYW6</accession>
<dbReference type="PANTHER" id="PTHR46576">
    <property type="entry name" value="BROMO ADJACENT HOMOLOGY DOMAIN-CONTAINING 1 PROTEIN"/>
    <property type="match status" value="1"/>
</dbReference>
<organism evidence="2 3">
    <name type="scientific">Dreissena polymorpha</name>
    <name type="common">Zebra mussel</name>
    <name type="synonym">Mytilus polymorpha</name>
    <dbReference type="NCBI Taxonomy" id="45954"/>
    <lineage>
        <taxon>Eukaryota</taxon>
        <taxon>Metazoa</taxon>
        <taxon>Spiralia</taxon>
        <taxon>Lophotrochozoa</taxon>
        <taxon>Mollusca</taxon>
        <taxon>Bivalvia</taxon>
        <taxon>Autobranchia</taxon>
        <taxon>Heteroconchia</taxon>
        <taxon>Euheterodonta</taxon>
        <taxon>Imparidentia</taxon>
        <taxon>Neoheterodontei</taxon>
        <taxon>Myida</taxon>
        <taxon>Dreissenoidea</taxon>
        <taxon>Dreissenidae</taxon>
        <taxon>Dreissena</taxon>
    </lineage>
</organism>
<evidence type="ECO:0000313" key="2">
    <source>
        <dbReference type="EMBL" id="KAH3847922.1"/>
    </source>
</evidence>
<dbReference type="PANTHER" id="PTHR46576:SF1">
    <property type="entry name" value="BROMO ADJACENT HOMOLOGY DOMAIN-CONTAINING 1 PROTEIN"/>
    <property type="match status" value="1"/>
</dbReference>
<dbReference type="EMBL" id="JAIWYP010000003">
    <property type="protein sequence ID" value="KAH3847922.1"/>
    <property type="molecule type" value="Genomic_DNA"/>
</dbReference>
<dbReference type="Proteomes" id="UP000828390">
    <property type="component" value="Unassembled WGS sequence"/>
</dbReference>
<dbReference type="PROSITE" id="PS51038">
    <property type="entry name" value="BAH"/>
    <property type="match status" value="1"/>
</dbReference>
<dbReference type="AlphaFoldDB" id="A0A9D4QYW6"/>
<dbReference type="InterPro" id="IPR043151">
    <property type="entry name" value="BAH_sf"/>
</dbReference>